<keyword evidence="4 5" id="KW-0067">ATP-binding</keyword>
<accession>A0A239LNX4</accession>
<evidence type="ECO:0000256" key="4">
    <source>
        <dbReference type="ARBA" id="ARBA00022840"/>
    </source>
</evidence>
<organism evidence="7 8">
    <name type="scientific">Streptosporangium subroseum</name>
    <dbReference type="NCBI Taxonomy" id="106412"/>
    <lineage>
        <taxon>Bacteria</taxon>
        <taxon>Bacillati</taxon>
        <taxon>Actinomycetota</taxon>
        <taxon>Actinomycetes</taxon>
        <taxon>Streptosporangiales</taxon>
        <taxon>Streptosporangiaceae</taxon>
        <taxon>Streptosporangium</taxon>
    </lineage>
</organism>
<evidence type="ECO:0000256" key="2">
    <source>
        <dbReference type="ARBA" id="ARBA00022801"/>
    </source>
</evidence>
<dbReference type="GO" id="GO:0000725">
    <property type="term" value="P:recombinational repair"/>
    <property type="evidence" value="ECO:0007669"/>
    <property type="project" value="TreeGrafter"/>
</dbReference>
<dbReference type="EMBL" id="FZOD01000034">
    <property type="protein sequence ID" value="SNT31513.1"/>
    <property type="molecule type" value="Genomic_DNA"/>
</dbReference>
<dbReference type="InterPro" id="IPR014016">
    <property type="entry name" value="UvrD-like_ATP-bd"/>
</dbReference>
<evidence type="ECO:0000313" key="7">
    <source>
        <dbReference type="EMBL" id="SNT31513.1"/>
    </source>
</evidence>
<feature type="domain" description="UvrD-like helicase ATP-binding" evidence="6">
    <location>
        <begin position="184"/>
        <end position="640"/>
    </location>
</feature>
<dbReference type="AlphaFoldDB" id="A0A239LNX4"/>
<keyword evidence="2 5" id="KW-0378">Hydrolase</keyword>
<evidence type="ECO:0000256" key="1">
    <source>
        <dbReference type="ARBA" id="ARBA00022741"/>
    </source>
</evidence>
<dbReference type="Proteomes" id="UP000198282">
    <property type="component" value="Unassembled WGS sequence"/>
</dbReference>
<dbReference type="PROSITE" id="PS51198">
    <property type="entry name" value="UVRD_HELICASE_ATP_BIND"/>
    <property type="match status" value="1"/>
</dbReference>
<sequence>MSSRQVSSPQIEAEQSHITMLYCHLDEARERAETSLKEAHRSPGVGTARGMVEREMFSGEYARRLARLNGVEHGLCFGRVDDSDGETLYIGRIGLRDGDGEPVLIDWRAPAARPFYTATPGNPGSLVRRRHLHTRNRTVIGVDDEVFDLDRMSDADRRSLVGEAALLATLRRARTGKMSEVVATIQIEQDRVIRSGLHGTLVVQGGPGTGKTVAALHRAAYLLYTHRDVLERRGVLIIGPNDLFSRYIEQVLPSLGESDVVMTTLGRLYPGIAATAEDSPSQAVIKGALRMAEVMAGAVQDRQRVPRGDLEVKIPARTSVRGGKEVVVDWTTLRVDHGTCVIARDRARALRSPHNESRHVFVLDMLRALATAEAEQYERLMDEEELGVVLPDDGDSWLELPPDEEEMRVEEEETLREACRVLWEQPTVRQAMDELWPILTPEQLVGELLADWEAMLSAGLDAGEAGELLRPPGAPWTVGDVPLLDEAAELLGSDLTGDRERDRANAAERRDEQAYARDVLTYNEDFEILDEAGARLGDLLDVGTLAERHHDRGPALTTAQRAAADRTWVYGHVILDEAQELSAMAWRSVMRRIPTRSLTVVGDIAQTGSAAGARTWEEVLAPYAEERWREERLMINYRTPAEIMDVAADVLRAVAPDQVPPQSVRTGEAPPRAIRQTSLDFAEVVKSELAAIGEGRLAVIVPNARHTGFAEVDLEAPVVVLTVTQSKGLEFDAVVVVAPDEILAQSPKGGHDLYVAITRATKRLAVVHEAELPDMLAKLAR</sequence>
<evidence type="ECO:0000256" key="5">
    <source>
        <dbReference type="PROSITE-ProRule" id="PRU00560"/>
    </source>
</evidence>
<dbReference type="GO" id="GO:0005829">
    <property type="term" value="C:cytosol"/>
    <property type="evidence" value="ECO:0007669"/>
    <property type="project" value="TreeGrafter"/>
</dbReference>
<keyword evidence="3 5" id="KW-0347">Helicase</keyword>
<dbReference type="InterPro" id="IPR000212">
    <property type="entry name" value="DNA_helicase_UvrD/REP"/>
</dbReference>
<dbReference type="GO" id="GO:0003677">
    <property type="term" value="F:DNA binding"/>
    <property type="evidence" value="ECO:0007669"/>
    <property type="project" value="InterPro"/>
</dbReference>
<keyword evidence="8" id="KW-1185">Reference proteome</keyword>
<dbReference type="GO" id="GO:0016787">
    <property type="term" value="F:hydrolase activity"/>
    <property type="evidence" value="ECO:0007669"/>
    <property type="project" value="UniProtKB-UniRule"/>
</dbReference>
<dbReference type="SUPFAM" id="SSF52540">
    <property type="entry name" value="P-loop containing nucleoside triphosphate hydrolases"/>
    <property type="match status" value="1"/>
</dbReference>
<evidence type="ECO:0000259" key="6">
    <source>
        <dbReference type="PROSITE" id="PS51198"/>
    </source>
</evidence>
<gene>
    <name evidence="7" type="ORF">SAMN05216276_10345</name>
</gene>
<dbReference type="InterPro" id="IPR027785">
    <property type="entry name" value="UvrD-like_helicase_C"/>
</dbReference>
<dbReference type="GO" id="GO:0005524">
    <property type="term" value="F:ATP binding"/>
    <property type="evidence" value="ECO:0007669"/>
    <property type="project" value="UniProtKB-UniRule"/>
</dbReference>
<protein>
    <submittedName>
        <fullName evidence="7">DNA helicase IV</fullName>
    </submittedName>
</protein>
<dbReference type="GO" id="GO:0043138">
    <property type="term" value="F:3'-5' DNA helicase activity"/>
    <property type="evidence" value="ECO:0007669"/>
    <property type="project" value="TreeGrafter"/>
</dbReference>
<dbReference type="PANTHER" id="PTHR11070:SF45">
    <property type="entry name" value="DNA 3'-5' HELICASE"/>
    <property type="match status" value="1"/>
</dbReference>
<evidence type="ECO:0000313" key="8">
    <source>
        <dbReference type="Proteomes" id="UP000198282"/>
    </source>
</evidence>
<evidence type="ECO:0000256" key="3">
    <source>
        <dbReference type="ARBA" id="ARBA00022806"/>
    </source>
</evidence>
<proteinExistence type="predicted"/>
<dbReference type="InterPro" id="IPR027417">
    <property type="entry name" value="P-loop_NTPase"/>
</dbReference>
<dbReference type="OrthoDB" id="9787585at2"/>
<keyword evidence="1 5" id="KW-0547">Nucleotide-binding</keyword>
<feature type="binding site" evidence="5">
    <location>
        <begin position="205"/>
        <end position="212"/>
    </location>
    <ligand>
        <name>ATP</name>
        <dbReference type="ChEBI" id="CHEBI:30616"/>
    </ligand>
</feature>
<name>A0A239LNX4_9ACTN</name>
<dbReference type="PANTHER" id="PTHR11070">
    <property type="entry name" value="UVRD / RECB / PCRA DNA HELICASE FAMILY MEMBER"/>
    <property type="match status" value="1"/>
</dbReference>
<reference evidence="7 8" key="1">
    <citation type="submission" date="2017-06" db="EMBL/GenBank/DDBJ databases">
        <authorList>
            <person name="Kim H.J."/>
            <person name="Triplett B.A."/>
        </authorList>
    </citation>
    <scope>NUCLEOTIDE SEQUENCE [LARGE SCALE GENOMIC DNA]</scope>
    <source>
        <strain evidence="7 8">CGMCC 4.2132</strain>
    </source>
</reference>
<dbReference type="Gene3D" id="3.40.50.300">
    <property type="entry name" value="P-loop containing nucleotide triphosphate hydrolases"/>
    <property type="match status" value="2"/>
</dbReference>
<dbReference type="Pfam" id="PF13538">
    <property type="entry name" value="UvrD_C_2"/>
    <property type="match status" value="1"/>
</dbReference>